<dbReference type="InterPro" id="IPR029062">
    <property type="entry name" value="Class_I_gatase-like"/>
</dbReference>
<dbReference type="Pfam" id="PF20254">
    <property type="entry name" value="DMFA2_C"/>
    <property type="match status" value="1"/>
</dbReference>
<dbReference type="AlphaFoldDB" id="A0A7Y0AXM8"/>
<comment type="caution">
    <text evidence="2">The sequence shown here is derived from an EMBL/GenBank/DDBJ whole genome shotgun (WGS) entry which is preliminary data.</text>
</comment>
<gene>
    <name evidence="2" type="ORF">HHL25_14735</name>
</gene>
<dbReference type="InterPro" id="IPR046540">
    <property type="entry name" value="DMFA2_C"/>
</dbReference>
<feature type="domain" description="N,N-dimethylformamidase beta subunit-like C-terminal" evidence="1">
    <location>
        <begin position="80"/>
        <end position="524"/>
    </location>
</feature>
<reference evidence="2 3" key="1">
    <citation type="submission" date="2020-04" db="EMBL/GenBank/DDBJ databases">
        <title>Rhizobium sp. S-51 isolated from soil.</title>
        <authorList>
            <person name="Dahal R.H."/>
        </authorList>
    </citation>
    <scope>NUCLEOTIDE SEQUENCE [LARGE SCALE GENOMIC DNA]</scope>
    <source>
        <strain evidence="2 3">S-51</strain>
    </source>
</reference>
<dbReference type="EMBL" id="JABBGK010000002">
    <property type="protein sequence ID" value="NML75384.1"/>
    <property type="molecule type" value="Genomic_DNA"/>
</dbReference>
<keyword evidence="3" id="KW-1185">Reference proteome</keyword>
<proteinExistence type="predicted"/>
<protein>
    <recommendedName>
        <fullName evidence="1">N,N-dimethylformamidase beta subunit-like C-terminal domain-containing protein</fullName>
    </recommendedName>
</protein>
<accession>A0A7Y0AXM8</accession>
<evidence type="ECO:0000259" key="1">
    <source>
        <dbReference type="Pfam" id="PF20254"/>
    </source>
</evidence>
<sequence>MALPKTFPDYGLDAAQRHKAVRTHYYEYPGMDGERGEIWCYSDRFSYAPGETVILFVSSTAPAYDLVVARDGATDTLALTRQNLSSHWQETPEHCSVDGCGWQDSFSFAIPEDWPSGAYRLTLTAEGRDGAPIRCHHLFILRPPVARRPGRILQIAATGTWTAYNTWGGSNHYEGITGPDRNQYSVRVSTQRPWCRGFVTLPPEAPRVPLEVDMPPGTVPRYPHMEWAYATGHSKKYASAGWASYDSHFFRWAERAGYGVDLATQHELHFHPELLEGYDCAVFVGHDEYWTWEMRDAVDHFVERGGHAARFAGNFMWQTRLENEGTQQVCYKYRARSEDPVYQTGDTSRATNCWEAPEIGRPGSATFGLNSSNGVYAGWGGCAPRGARGFPIYRPEHWAFAGTGLFYGDLLGADSHIYGYEVDGLDYEIRHGRPYPSPTSGAPQGLEILALGMASQVEEADFLSIEDQFFGDEDGRFIAETLYGEASDENLEKVRYSNGMIVNFPKGKGEVFHAGTCEWVAGLLRCDAMVEKVTHNVLERAINPSRR</sequence>
<dbReference type="Proteomes" id="UP000541470">
    <property type="component" value="Unassembled WGS sequence"/>
</dbReference>
<dbReference type="SUPFAM" id="SSF52317">
    <property type="entry name" value="Class I glutamine amidotransferase-like"/>
    <property type="match status" value="1"/>
</dbReference>
<name>A0A7Y0AXM8_9HYPH</name>
<organism evidence="2 3">
    <name type="scientific">Rhizobium terricola</name>
    <dbReference type="NCBI Taxonomy" id="2728849"/>
    <lineage>
        <taxon>Bacteria</taxon>
        <taxon>Pseudomonadati</taxon>
        <taxon>Pseudomonadota</taxon>
        <taxon>Alphaproteobacteria</taxon>
        <taxon>Hyphomicrobiales</taxon>
        <taxon>Rhizobiaceae</taxon>
        <taxon>Rhizobium/Agrobacterium group</taxon>
        <taxon>Rhizobium</taxon>
    </lineage>
</organism>
<evidence type="ECO:0000313" key="2">
    <source>
        <dbReference type="EMBL" id="NML75384.1"/>
    </source>
</evidence>
<dbReference type="RefSeq" id="WP_169592469.1">
    <property type="nucleotide sequence ID" value="NZ_JABBGK010000002.1"/>
</dbReference>
<evidence type="ECO:0000313" key="3">
    <source>
        <dbReference type="Proteomes" id="UP000541470"/>
    </source>
</evidence>